<keyword evidence="3" id="KW-1185">Reference proteome</keyword>
<proteinExistence type="predicted"/>
<evidence type="ECO:0000313" key="3">
    <source>
        <dbReference type="Proteomes" id="UP000239494"/>
    </source>
</evidence>
<accession>A0A2T0T554</accession>
<organism evidence="2 3">
    <name type="scientific">Umezawaea tangerina</name>
    <dbReference type="NCBI Taxonomy" id="84725"/>
    <lineage>
        <taxon>Bacteria</taxon>
        <taxon>Bacillati</taxon>
        <taxon>Actinomycetota</taxon>
        <taxon>Actinomycetes</taxon>
        <taxon>Pseudonocardiales</taxon>
        <taxon>Pseudonocardiaceae</taxon>
        <taxon>Umezawaea</taxon>
    </lineage>
</organism>
<reference evidence="2 3" key="1">
    <citation type="submission" date="2018-03" db="EMBL/GenBank/DDBJ databases">
        <title>Genomic Encyclopedia of Archaeal and Bacterial Type Strains, Phase II (KMG-II): from individual species to whole genera.</title>
        <authorList>
            <person name="Goeker M."/>
        </authorList>
    </citation>
    <scope>NUCLEOTIDE SEQUENCE [LARGE SCALE GENOMIC DNA]</scope>
    <source>
        <strain evidence="2 3">DSM 44720</strain>
    </source>
</reference>
<dbReference type="EMBL" id="PVTF01000006">
    <property type="protein sequence ID" value="PRY40797.1"/>
    <property type="molecule type" value="Genomic_DNA"/>
</dbReference>
<evidence type="ECO:0000313" key="2">
    <source>
        <dbReference type="EMBL" id="PRY40797.1"/>
    </source>
</evidence>
<evidence type="ECO:0000256" key="1">
    <source>
        <dbReference type="SAM" id="MobiDB-lite"/>
    </source>
</evidence>
<name>A0A2T0T554_9PSEU</name>
<dbReference type="AlphaFoldDB" id="A0A2T0T554"/>
<gene>
    <name evidence="2" type="ORF">CLV43_106538</name>
</gene>
<feature type="region of interest" description="Disordered" evidence="1">
    <location>
        <begin position="83"/>
        <end position="104"/>
    </location>
</feature>
<sequence>MVGHATETAEEFAETLRAAIRAKGLSLDRIRHRLQMRGAPISITALSYWQSGRRRPERPDSLLALGHLEDVLDLPEGALSQLLGPPRPRGRGRVRPPTPQVQGAGRDNVRLAQLLAGVDTSSDTGLSRVSQQDRVEIGADGGTRRLRSRHTLRADRSGVDRWVLVYDTDAPGNPLPSVGMLRSCRLGRLIADPTSGILVAELLFPKPLRQGETLVLEYELLQDEAPYPALETSHFRRFRLPVREYSLEVRFDSRCLPARCERFSTPDLEQGTEIEVDEWGYAFATSRDFGPGIFGIRWEWVLS</sequence>
<comment type="caution">
    <text evidence="2">The sequence shown here is derived from an EMBL/GenBank/DDBJ whole genome shotgun (WGS) entry which is preliminary data.</text>
</comment>
<protein>
    <submittedName>
        <fullName evidence="2">Uncharacterized protein</fullName>
    </submittedName>
</protein>
<dbReference type="Proteomes" id="UP000239494">
    <property type="component" value="Unassembled WGS sequence"/>
</dbReference>